<dbReference type="Gene3D" id="3.40.630.30">
    <property type="match status" value="1"/>
</dbReference>
<sequence>MNRGIIKMTINFSTIKDIDIKQLENLYNDVGWFAYTQDLKVLKQAVLQSLDVIAAWDNDKLVGLIRVVGDGLTIMYIQDILILNAYQNKGIASELLQQMLIKYNNVRQKVLLTEEASDVRHFYEKNGFESCDQGSSVAFAKMN</sequence>
<dbReference type="Pfam" id="PF13673">
    <property type="entry name" value="Acetyltransf_10"/>
    <property type="match status" value="1"/>
</dbReference>
<geneLocation type="plasmid" evidence="2">
    <name>pAF12</name>
</geneLocation>
<dbReference type="SUPFAM" id="SSF55729">
    <property type="entry name" value="Acyl-CoA N-acyltransferases (Nat)"/>
    <property type="match status" value="1"/>
</dbReference>
<protein>
    <submittedName>
        <fullName evidence="2">GNAT family acetyltransferase</fullName>
    </submittedName>
</protein>
<gene>
    <name evidence="2" type="ORF">pAF12_p06</name>
</gene>
<dbReference type="EMBL" id="JQ821355">
    <property type="protein sequence ID" value="AFM72759.1"/>
    <property type="molecule type" value="Genomic_DNA"/>
</dbReference>
<dbReference type="InterPro" id="IPR000182">
    <property type="entry name" value="GNAT_dom"/>
</dbReference>
<name>I6TH53_LACLC</name>
<dbReference type="InterPro" id="IPR016181">
    <property type="entry name" value="Acyl_CoA_acyltransferase"/>
</dbReference>
<reference evidence="2" key="1">
    <citation type="journal article" date="2012" name="J. Dairy Sci.">
        <title>Novel conjugative plasmids from the natural isolate Lactococcus lactis subspecies cremoris DPC3758: A repository of genes for the potential improvement of dairy starters.</title>
        <authorList>
            <person name="Fallico V."/>
            <person name="Ross R.P."/>
            <person name="Fitzgerald G.F."/>
            <person name="McAuliffe O."/>
        </authorList>
    </citation>
    <scope>NUCLEOTIDE SEQUENCE</scope>
    <source>
        <strain evidence="2">DPC3758</strain>
        <plasmid evidence="2">pAF12</plasmid>
    </source>
</reference>
<dbReference type="AlphaFoldDB" id="I6TH53"/>
<dbReference type="PANTHER" id="PTHR43233:SF1">
    <property type="entry name" value="FAMILY N-ACETYLTRANSFERASE, PUTATIVE (AFU_ORTHOLOGUE AFUA_6G03350)-RELATED"/>
    <property type="match status" value="1"/>
</dbReference>
<accession>I6TH53</accession>
<keyword evidence="2" id="KW-0614">Plasmid</keyword>
<organism evidence="2">
    <name type="scientific">Lactococcus lactis subsp. cremoris</name>
    <name type="common">Streptococcus cremoris</name>
    <dbReference type="NCBI Taxonomy" id="1359"/>
    <lineage>
        <taxon>Bacteria</taxon>
        <taxon>Bacillati</taxon>
        <taxon>Bacillota</taxon>
        <taxon>Bacilli</taxon>
        <taxon>Lactobacillales</taxon>
        <taxon>Streptococcaceae</taxon>
        <taxon>Lactococcus</taxon>
    </lineage>
</organism>
<dbReference type="PROSITE" id="PS51186">
    <property type="entry name" value="GNAT"/>
    <property type="match status" value="1"/>
</dbReference>
<evidence type="ECO:0000259" key="1">
    <source>
        <dbReference type="PROSITE" id="PS51186"/>
    </source>
</evidence>
<proteinExistence type="predicted"/>
<dbReference type="CDD" id="cd04301">
    <property type="entry name" value="NAT_SF"/>
    <property type="match status" value="1"/>
</dbReference>
<dbReference type="GO" id="GO:0016747">
    <property type="term" value="F:acyltransferase activity, transferring groups other than amino-acyl groups"/>
    <property type="evidence" value="ECO:0007669"/>
    <property type="project" value="InterPro"/>
</dbReference>
<dbReference type="PANTHER" id="PTHR43233">
    <property type="entry name" value="FAMILY N-ACETYLTRANSFERASE, PUTATIVE (AFU_ORTHOLOGUE AFUA_6G03350)-RELATED"/>
    <property type="match status" value="1"/>
</dbReference>
<keyword evidence="2" id="KW-0808">Transferase</keyword>
<dbReference type="InterPro" id="IPR053144">
    <property type="entry name" value="Acetyltransferase_Butenolide"/>
</dbReference>
<feature type="domain" description="N-acetyltransferase" evidence="1">
    <location>
        <begin position="10"/>
        <end position="143"/>
    </location>
</feature>
<evidence type="ECO:0000313" key="2">
    <source>
        <dbReference type="EMBL" id="AFM72759.1"/>
    </source>
</evidence>